<dbReference type="PROSITE" id="PS50893">
    <property type="entry name" value="ABC_TRANSPORTER_2"/>
    <property type="match status" value="1"/>
</dbReference>
<dbReference type="Gene3D" id="1.20.1560.10">
    <property type="entry name" value="ABC transporter type 1, transmembrane domain"/>
    <property type="match status" value="1"/>
</dbReference>
<dbReference type="PROSITE" id="PS50929">
    <property type="entry name" value="ABC_TM1F"/>
    <property type="match status" value="1"/>
</dbReference>
<evidence type="ECO:0000313" key="12">
    <source>
        <dbReference type="Proteomes" id="UP000241736"/>
    </source>
</evidence>
<dbReference type="SUPFAM" id="SSF90123">
    <property type="entry name" value="ABC transporter transmembrane region"/>
    <property type="match status" value="1"/>
</dbReference>
<dbReference type="InterPro" id="IPR027417">
    <property type="entry name" value="P-loop_NTPase"/>
</dbReference>
<dbReference type="InterPro" id="IPR011527">
    <property type="entry name" value="ABC1_TM_dom"/>
</dbReference>
<evidence type="ECO:0000256" key="3">
    <source>
        <dbReference type="ARBA" id="ARBA00022692"/>
    </source>
</evidence>
<keyword evidence="5 11" id="KW-0067">ATP-binding</keyword>
<dbReference type="GO" id="GO:0005886">
    <property type="term" value="C:plasma membrane"/>
    <property type="evidence" value="ECO:0007669"/>
    <property type="project" value="UniProtKB-SubCell"/>
</dbReference>
<keyword evidence="12" id="KW-1185">Reference proteome</keyword>
<dbReference type="SMART" id="SM00382">
    <property type="entry name" value="AAA"/>
    <property type="match status" value="1"/>
</dbReference>
<feature type="transmembrane region" description="Helical" evidence="8">
    <location>
        <begin position="166"/>
        <end position="183"/>
    </location>
</feature>
<keyword evidence="7 8" id="KW-0472">Membrane</keyword>
<dbReference type="InterPro" id="IPR017871">
    <property type="entry name" value="ABC_transporter-like_CS"/>
</dbReference>
<dbReference type="Pfam" id="PF00005">
    <property type="entry name" value="ABC_tran"/>
    <property type="match status" value="1"/>
</dbReference>
<keyword evidence="2" id="KW-0813">Transport</keyword>
<evidence type="ECO:0000256" key="4">
    <source>
        <dbReference type="ARBA" id="ARBA00022741"/>
    </source>
</evidence>
<dbReference type="CDD" id="cd18575">
    <property type="entry name" value="ABC_6TM_bac_exporter_ABCB8_10_like"/>
    <property type="match status" value="1"/>
</dbReference>
<dbReference type="Gene3D" id="3.40.50.300">
    <property type="entry name" value="P-loop containing nucleotide triphosphate hydrolases"/>
    <property type="match status" value="1"/>
</dbReference>
<dbReference type="InterPro" id="IPR003593">
    <property type="entry name" value="AAA+_ATPase"/>
</dbReference>
<evidence type="ECO:0000259" key="10">
    <source>
        <dbReference type="PROSITE" id="PS50929"/>
    </source>
</evidence>
<evidence type="ECO:0000256" key="7">
    <source>
        <dbReference type="ARBA" id="ARBA00023136"/>
    </source>
</evidence>
<dbReference type="PANTHER" id="PTHR43394">
    <property type="entry name" value="ATP-DEPENDENT PERMEASE MDL1, MITOCHONDRIAL"/>
    <property type="match status" value="1"/>
</dbReference>
<evidence type="ECO:0000259" key="9">
    <source>
        <dbReference type="PROSITE" id="PS50893"/>
    </source>
</evidence>
<feature type="transmembrane region" description="Helical" evidence="8">
    <location>
        <begin position="65"/>
        <end position="91"/>
    </location>
</feature>
<gene>
    <name evidence="11" type="ORF">C6N40_11635</name>
</gene>
<evidence type="ECO:0000256" key="6">
    <source>
        <dbReference type="ARBA" id="ARBA00022989"/>
    </source>
</evidence>
<dbReference type="InterPro" id="IPR011918">
    <property type="entry name" value="ABC_MsbA_ATP-bd"/>
</dbReference>
<dbReference type="Pfam" id="PF00664">
    <property type="entry name" value="ABC_membrane"/>
    <property type="match status" value="1"/>
</dbReference>
<dbReference type="InterPro" id="IPR039421">
    <property type="entry name" value="Type_1_exporter"/>
</dbReference>
<dbReference type="FunFam" id="3.40.50.300:FF:000403">
    <property type="entry name" value="ATP-binding cassette sub-family B member 8, mitochondrial"/>
    <property type="match status" value="1"/>
</dbReference>
<dbReference type="GO" id="GO:0016887">
    <property type="term" value="F:ATP hydrolysis activity"/>
    <property type="evidence" value="ECO:0007669"/>
    <property type="project" value="InterPro"/>
</dbReference>
<accession>A0A2P6M6K2</accession>
<comment type="subcellular location">
    <subcellularLocation>
        <location evidence="1">Cell membrane</location>
        <topology evidence="1">Multi-pass membrane protein</topology>
    </subcellularLocation>
</comment>
<name>A0A2P6M6K2_9GAMM</name>
<dbReference type="OrthoDB" id="6828292at2"/>
<dbReference type="GO" id="GO:0090374">
    <property type="term" value="P:oligopeptide export from mitochondrion"/>
    <property type="evidence" value="ECO:0007669"/>
    <property type="project" value="TreeGrafter"/>
</dbReference>
<keyword evidence="3 8" id="KW-0812">Transmembrane</keyword>
<feature type="transmembrane region" description="Helical" evidence="8">
    <location>
        <begin position="248"/>
        <end position="270"/>
    </location>
</feature>
<dbReference type="AlphaFoldDB" id="A0A2P6M6K2"/>
<organism evidence="11 12">
    <name type="scientific">Arenimonas caeni</name>
    <dbReference type="NCBI Taxonomy" id="2058085"/>
    <lineage>
        <taxon>Bacteria</taxon>
        <taxon>Pseudomonadati</taxon>
        <taxon>Pseudomonadota</taxon>
        <taxon>Gammaproteobacteria</taxon>
        <taxon>Lysobacterales</taxon>
        <taxon>Lysobacteraceae</taxon>
        <taxon>Arenimonas</taxon>
    </lineage>
</organism>
<reference evidence="11 12" key="1">
    <citation type="submission" date="2018-03" db="EMBL/GenBank/DDBJ databases">
        <title>Arenimonas caeni sp. nov., isolated from activated sludge.</title>
        <authorList>
            <person name="Liu H."/>
        </authorList>
    </citation>
    <scope>NUCLEOTIDE SEQUENCE [LARGE SCALE GENOMIC DNA]</scope>
    <source>
        <strain evidence="12">z29</strain>
    </source>
</reference>
<dbReference type="GO" id="GO:0015421">
    <property type="term" value="F:ABC-type oligopeptide transporter activity"/>
    <property type="evidence" value="ECO:0007669"/>
    <property type="project" value="TreeGrafter"/>
</dbReference>
<dbReference type="PROSITE" id="PS00211">
    <property type="entry name" value="ABC_TRANSPORTER_1"/>
    <property type="match status" value="1"/>
</dbReference>
<evidence type="ECO:0000313" key="11">
    <source>
        <dbReference type="EMBL" id="PRH81612.1"/>
    </source>
</evidence>
<evidence type="ECO:0000256" key="5">
    <source>
        <dbReference type="ARBA" id="ARBA00022840"/>
    </source>
</evidence>
<dbReference type="Proteomes" id="UP000241736">
    <property type="component" value="Unassembled WGS sequence"/>
</dbReference>
<dbReference type="NCBIfam" id="TIGR02204">
    <property type="entry name" value="MsbA_rel"/>
    <property type="match status" value="1"/>
</dbReference>
<dbReference type="EMBL" id="PVLF01000020">
    <property type="protein sequence ID" value="PRH81612.1"/>
    <property type="molecule type" value="Genomic_DNA"/>
</dbReference>
<dbReference type="InterPro" id="IPR036640">
    <property type="entry name" value="ABC1_TM_sf"/>
</dbReference>
<proteinExistence type="predicted"/>
<evidence type="ECO:0000256" key="8">
    <source>
        <dbReference type="SAM" id="Phobius"/>
    </source>
</evidence>
<dbReference type="GO" id="GO:0005524">
    <property type="term" value="F:ATP binding"/>
    <property type="evidence" value="ECO:0007669"/>
    <property type="project" value="UniProtKB-KW"/>
</dbReference>
<feature type="transmembrane region" description="Helical" evidence="8">
    <location>
        <begin position="28"/>
        <end position="53"/>
    </location>
</feature>
<dbReference type="InterPro" id="IPR003439">
    <property type="entry name" value="ABC_transporter-like_ATP-bd"/>
</dbReference>
<feature type="domain" description="ABC transmembrane type-1" evidence="10">
    <location>
        <begin position="32"/>
        <end position="309"/>
    </location>
</feature>
<dbReference type="PANTHER" id="PTHR43394:SF1">
    <property type="entry name" value="ATP-BINDING CASSETTE SUB-FAMILY B MEMBER 10, MITOCHONDRIAL"/>
    <property type="match status" value="1"/>
</dbReference>
<comment type="caution">
    <text evidence="11">The sequence shown here is derived from an EMBL/GenBank/DDBJ whole genome shotgun (WGS) entry which is preliminary data.</text>
</comment>
<feature type="domain" description="ABC transporter" evidence="9">
    <location>
        <begin position="344"/>
        <end position="580"/>
    </location>
</feature>
<keyword evidence="4" id="KW-0547">Nucleotide-binding</keyword>
<feature type="transmembrane region" description="Helical" evidence="8">
    <location>
        <begin position="282"/>
        <end position="305"/>
    </location>
</feature>
<dbReference type="CDD" id="cd03249">
    <property type="entry name" value="ABC_MTABC3_MDL1_MDL2"/>
    <property type="match status" value="1"/>
</dbReference>
<dbReference type="RefSeq" id="WP_106991202.1">
    <property type="nucleotide sequence ID" value="NZ_KZ679097.1"/>
</dbReference>
<dbReference type="SUPFAM" id="SSF52540">
    <property type="entry name" value="P-loop containing nucleoside triphosphate hydrolases"/>
    <property type="match status" value="1"/>
</dbReference>
<protein>
    <submittedName>
        <fullName evidence="11">ABC transporter ATP-binding protein</fullName>
    </submittedName>
</protein>
<keyword evidence="6 8" id="KW-1133">Transmembrane helix</keyword>
<evidence type="ECO:0000256" key="1">
    <source>
        <dbReference type="ARBA" id="ARBA00004651"/>
    </source>
</evidence>
<evidence type="ECO:0000256" key="2">
    <source>
        <dbReference type="ARBA" id="ARBA00022448"/>
    </source>
</evidence>
<sequence>MSEQPAAKPPVNSLRGLLPFVRPHRGLVAAWLGALAFSSGATLTLPVAVRFMIDQGFAEGSSVDRWFALLLAVAVVLALATAARFYFVTLLGERVVADLRRALYSHLLSLDQAFFERTRAGELLSRLSADAELLRSVVGSSMSVALRSGITVLGSAVMLAVTSPRLALFVLLGIPLIVLPMALSGRRVRAVAKAAQDRVADANARAGETLGAMHTVQSYARESHEAGRFDEAVRVALGAARKRIRMQAALTALVIVLVFGSITAVLWVGARDVIAGEMSAGTLGQFVLYALIGAGSVGALAEVWAEVQRAAGGMARIGELLGERSVLAVPADAEPLATPVRGELAFDGVVFHYPTRPDAPALEDFSLSLRPGETVALVGPSGAGKSTVLQLLLRFHDPESGRITLDGHDLRRLDPVALRAQVALVPQDPMIFGTTARENIRYGRLEASDAEIEAAARAAEAHDFLAALPQGYDSELGERGARLSGGQQQRLAIARALLKDAPVLLLDEATSALDAQSERAVQQALERLMRGRTTLVIAHRLATVLKADRIIVMDKGRIVAQGTHAELLAQGGLYAELARLQFNHAPTA</sequence>